<dbReference type="InterPro" id="IPR009097">
    <property type="entry name" value="Cyclic_Pdiesterase"/>
</dbReference>
<comment type="caution">
    <text evidence="1">The sequence shown here is derived from an EMBL/GenBank/DDBJ whole genome shotgun (WGS) entry which is preliminary data.</text>
</comment>
<sequence>MPEPVQNEYPLTQASYLAAFDDGQLAQNELQGGEPSWRSEGYADDSWVHILDHDHGESKIRICNDQKLAEVLAEPRPQLRFILLLPVVHETIADKLFDEAREAYIKTGMTEEEADREIKNAAAMLKKNELYDKEISDPADPEDGRMWRKDRMNISRNALLKILEEYDIAPGTCSHIRGQEQIFGSRTTKNKTTNEVTAIEFWYAIRARAYFRAIDKDADVKMTVITKHDVASKSTVVLLKYRSFNDLANKLKSDLVSKLKELVEQPDTQEIAANPFAVSMLHFNCTAQWYRRAARDPRDSVRIEEEKAHVLSKQQKNELKAINVRRLHLTMRNLDQDKLQLTQIIGTIRSLRRQHEWYQKFVLRKPAEEDRDWLYTRVDEELNRFEDQLKYLRASIEDVCGRAQRLLDLLFNLVGQQSARWSEKVGTQAMRESASMKAIAVLSMLFLPGTFISRIKRSLEEEDKKVLKMQELRLIKTKSQGRNNSWTTIGSRLTGMNDTWFRQVRTIRLPWIWRRRKEFDTVESALSAFLWLYAQLVGDDLYLIPQKDLHLSVIELSHRHTVPQLRSVAEQIGPPTIREILDLISTLDTKPGLVAPTISFDKMGIALNFLPSDASPYTYHHLRSDMHAKALESGIKIDMCYTAPSAHITIGRFIGNKSFETAESRKEFVHLVQDYNNASRGRQDGWVIGESQGLEMQLGYLKFGRESSKADMVGKV</sequence>
<dbReference type="Proteomes" id="UP001140562">
    <property type="component" value="Unassembled WGS sequence"/>
</dbReference>
<dbReference type="OrthoDB" id="2830640at2759"/>
<protein>
    <submittedName>
        <fullName evidence="1">Uncharacterized protein</fullName>
    </submittedName>
</protein>
<evidence type="ECO:0000313" key="1">
    <source>
        <dbReference type="EMBL" id="KAJ4338587.1"/>
    </source>
</evidence>
<reference evidence="1" key="1">
    <citation type="submission" date="2022-10" db="EMBL/GenBank/DDBJ databases">
        <title>Tapping the CABI collections for fungal endophytes: first genome assemblies for Collariella, Neodidymelliopsis, Ascochyta clinopodiicola, Didymella pomorum, Didymosphaeria variabile, Neocosmospora piperis and Neocucurbitaria cava.</title>
        <authorList>
            <person name="Hill R."/>
        </authorList>
    </citation>
    <scope>NUCLEOTIDE SEQUENCE</scope>
    <source>
        <strain evidence="1">IMI 360193</strain>
    </source>
</reference>
<proteinExistence type="predicted"/>
<gene>
    <name evidence="1" type="ORF">N0V87_003917</name>
</gene>
<accession>A0A9W8X1F4</accession>
<keyword evidence="2" id="KW-1185">Reference proteome</keyword>
<dbReference type="SUPFAM" id="SSF55144">
    <property type="entry name" value="LigT-like"/>
    <property type="match status" value="1"/>
</dbReference>
<dbReference type="AlphaFoldDB" id="A0A9W8X1F4"/>
<dbReference type="EMBL" id="JAPEUV010000029">
    <property type="protein sequence ID" value="KAJ4338587.1"/>
    <property type="molecule type" value="Genomic_DNA"/>
</dbReference>
<evidence type="ECO:0000313" key="2">
    <source>
        <dbReference type="Proteomes" id="UP001140562"/>
    </source>
</evidence>
<organism evidence="1 2">
    <name type="scientific">Didymella glomerata</name>
    <dbReference type="NCBI Taxonomy" id="749621"/>
    <lineage>
        <taxon>Eukaryota</taxon>
        <taxon>Fungi</taxon>
        <taxon>Dikarya</taxon>
        <taxon>Ascomycota</taxon>
        <taxon>Pezizomycotina</taxon>
        <taxon>Dothideomycetes</taxon>
        <taxon>Pleosporomycetidae</taxon>
        <taxon>Pleosporales</taxon>
        <taxon>Pleosporineae</taxon>
        <taxon>Didymellaceae</taxon>
        <taxon>Didymella</taxon>
    </lineage>
</organism>
<name>A0A9W8X1F4_9PLEO</name>